<evidence type="ECO:0000313" key="3">
    <source>
        <dbReference type="Proteomes" id="UP000762676"/>
    </source>
</evidence>
<name>A0AAV4J3B2_9GAST</name>
<feature type="compositionally biased region" description="Polar residues" evidence="1">
    <location>
        <begin position="50"/>
        <end position="59"/>
    </location>
</feature>
<feature type="compositionally biased region" description="Polar residues" evidence="1">
    <location>
        <begin position="86"/>
        <end position="113"/>
    </location>
</feature>
<feature type="region of interest" description="Disordered" evidence="1">
    <location>
        <begin position="220"/>
        <end position="242"/>
    </location>
</feature>
<dbReference type="AlphaFoldDB" id="A0AAV4J3B2"/>
<dbReference type="EMBL" id="BMAT01002830">
    <property type="protein sequence ID" value="GFS15171.1"/>
    <property type="molecule type" value="Genomic_DNA"/>
</dbReference>
<gene>
    <name evidence="2" type="ORF">ElyMa_001442300</name>
</gene>
<proteinExistence type="predicted"/>
<feature type="region of interest" description="Disordered" evidence="1">
    <location>
        <begin position="22"/>
        <end position="134"/>
    </location>
</feature>
<organism evidence="2 3">
    <name type="scientific">Elysia marginata</name>
    <dbReference type="NCBI Taxonomy" id="1093978"/>
    <lineage>
        <taxon>Eukaryota</taxon>
        <taxon>Metazoa</taxon>
        <taxon>Spiralia</taxon>
        <taxon>Lophotrochozoa</taxon>
        <taxon>Mollusca</taxon>
        <taxon>Gastropoda</taxon>
        <taxon>Heterobranchia</taxon>
        <taxon>Euthyneura</taxon>
        <taxon>Panpulmonata</taxon>
        <taxon>Sacoglossa</taxon>
        <taxon>Placobranchoidea</taxon>
        <taxon>Plakobranchidae</taxon>
        <taxon>Elysia</taxon>
    </lineage>
</organism>
<protein>
    <submittedName>
        <fullName evidence="2">Uncharacterized protein</fullName>
    </submittedName>
</protein>
<reference evidence="2 3" key="1">
    <citation type="journal article" date="2021" name="Elife">
        <title>Chloroplast acquisition without the gene transfer in kleptoplastic sea slugs, Plakobranchus ocellatus.</title>
        <authorList>
            <person name="Maeda T."/>
            <person name="Takahashi S."/>
            <person name="Yoshida T."/>
            <person name="Shimamura S."/>
            <person name="Takaki Y."/>
            <person name="Nagai Y."/>
            <person name="Toyoda A."/>
            <person name="Suzuki Y."/>
            <person name="Arimoto A."/>
            <person name="Ishii H."/>
            <person name="Satoh N."/>
            <person name="Nishiyama T."/>
            <person name="Hasebe M."/>
            <person name="Maruyama T."/>
            <person name="Minagawa J."/>
            <person name="Obokata J."/>
            <person name="Shigenobu S."/>
        </authorList>
    </citation>
    <scope>NUCLEOTIDE SEQUENCE [LARGE SCALE GENOMIC DNA]</scope>
</reference>
<feature type="compositionally biased region" description="Low complexity" evidence="1">
    <location>
        <begin position="28"/>
        <end position="49"/>
    </location>
</feature>
<feature type="compositionally biased region" description="Polar residues" evidence="1">
    <location>
        <begin position="124"/>
        <end position="134"/>
    </location>
</feature>
<evidence type="ECO:0000256" key="1">
    <source>
        <dbReference type="SAM" id="MobiDB-lite"/>
    </source>
</evidence>
<evidence type="ECO:0000313" key="2">
    <source>
        <dbReference type="EMBL" id="GFS15171.1"/>
    </source>
</evidence>
<accession>A0AAV4J3B2</accession>
<sequence>MNFYRCWTGLRVDLVIGASTHSVSGDATTSGSNRGTTGSSSDSSRTGSTAPNTSNNRHSGVSGATFDLDPGVERIPPNSFPLSPDNIRQNSVSQSPPGKSTGSDVISSTNNDPSLRANAFGPVQENNAPSTLTNKVPVLPTITNAPLQLTNTVPNQLTENHIGLPVDPSVAFVPLLLNGNSMDLGSSGFVLIPLAPQNQVGSDTDSLGVSNALNQLGSVFSGDTNTRGNSRDLGSRARVNSLRPNPIDLNQFDLFQSTQTNPNQGLVENSGRNRARTRPSRDRISVINNGFPRQSIPRNSRARAPANQNLLDRNLIRGDELFTNPHESTFPRGDLEFPTRFFMTPGALLRFLERNSL</sequence>
<keyword evidence="3" id="KW-1185">Reference proteome</keyword>
<dbReference type="Proteomes" id="UP000762676">
    <property type="component" value="Unassembled WGS sequence"/>
</dbReference>
<comment type="caution">
    <text evidence="2">The sequence shown here is derived from an EMBL/GenBank/DDBJ whole genome shotgun (WGS) entry which is preliminary data.</text>
</comment>